<dbReference type="RefSeq" id="WP_311362581.1">
    <property type="nucleotide sequence ID" value="NZ_JAVRIE010000006.1"/>
</dbReference>
<evidence type="ECO:0000313" key="1">
    <source>
        <dbReference type="EMBL" id="MDT0583818.1"/>
    </source>
</evidence>
<name>A0AAW8R323_9ALTE</name>
<gene>
    <name evidence="1" type="ORF">RM544_14805</name>
</gene>
<organism evidence="1 2">
    <name type="scientific">Brumicola blandensis</name>
    <dbReference type="NCBI Taxonomy" id="3075611"/>
    <lineage>
        <taxon>Bacteria</taxon>
        <taxon>Pseudomonadati</taxon>
        <taxon>Pseudomonadota</taxon>
        <taxon>Gammaproteobacteria</taxon>
        <taxon>Alteromonadales</taxon>
        <taxon>Alteromonadaceae</taxon>
        <taxon>Brumicola</taxon>
    </lineage>
</organism>
<keyword evidence="2" id="KW-1185">Reference proteome</keyword>
<dbReference type="EMBL" id="JAVRIE010000006">
    <property type="protein sequence ID" value="MDT0583818.1"/>
    <property type="molecule type" value="Genomic_DNA"/>
</dbReference>
<accession>A0AAW8R323</accession>
<reference evidence="1 2" key="1">
    <citation type="submission" date="2023-09" db="EMBL/GenBank/DDBJ databases">
        <authorList>
            <person name="Rey-Velasco X."/>
        </authorList>
    </citation>
    <scope>NUCLEOTIDE SEQUENCE [LARGE SCALE GENOMIC DNA]</scope>
    <source>
        <strain evidence="1 2">W409</strain>
    </source>
</reference>
<comment type="caution">
    <text evidence="1">The sequence shown here is derived from an EMBL/GenBank/DDBJ whole genome shotgun (WGS) entry which is preliminary data.</text>
</comment>
<dbReference type="PANTHER" id="PTHR37827">
    <property type="entry name" value="TUDOR DOMAIN-CONTAINING PROTEIN"/>
    <property type="match status" value="1"/>
</dbReference>
<dbReference type="AlphaFoldDB" id="A0AAW8R323"/>
<sequence>MENRSRSQTRKYPRRSSLGECPLCHRRTHLTFHHLIPKKMHRRNYFKKHYSKAELAQGIDICRQCHNGLHRRFSEMELAKHLNSLSLIQDNPELTEYFEWVAKQKIQVG</sequence>
<evidence type="ECO:0008006" key="3">
    <source>
        <dbReference type="Google" id="ProtNLM"/>
    </source>
</evidence>
<proteinExistence type="predicted"/>
<evidence type="ECO:0000313" key="2">
    <source>
        <dbReference type="Proteomes" id="UP001249020"/>
    </source>
</evidence>
<protein>
    <recommendedName>
        <fullName evidence="3">HNH domain-containing protein</fullName>
    </recommendedName>
</protein>
<dbReference type="Proteomes" id="UP001249020">
    <property type="component" value="Unassembled WGS sequence"/>
</dbReference>
<dbReference type="PANTHER" id="PTHR37827:SF1">
    <property type="entry name" value="HNH DOMAIN-CONTAINING PROTEIN"/>
    <property type="match status" value="1"/>
</dbReference>